<dbReference type="GO" id="GO:0005960">
    <property type="term" value="C:glycine cleavage complex"/>
    <property type="evidence" value="ECO:0007669"/>
    <property type="project" value="TreeGrafter"/>
</dbReference>
<keyword evidence="6 8" id="KW-0560">Oxidoreductase</keyword>
<dbReference type="InterPro" id="IPR015424">
    <property type="entry name" value="PyrdxlP-dep_Trfase"/>
</dbReference>
<dbReference type="FunFam" id="3.90.1150.10:FF:000007">
    <property type="entry name" value="Glycine dehydrogenase (decarboxylating), mitochondrial"/>
    <property type="match status" value="1"/>
</dbReference>
<dbReference type="GO" id="GO:0016594">
    <property type="term" value="F:glycine binding"/>
    <property type="evidence" value="ECO:0007669"/>
    <property type="project" value="TreeGrafter"/>
</dbReference>
<feature type="domain" description="Glycine cleavage system P-protein N-terminal" evidence="10">
    <location>
        <begin position="16"/>
        <end position="433"/>
    </location>
</feature>
<sequence length="948" mass="102610">MKALQDLLQTNDFTARHLGPSEAEQAEMLAEFGLKSLDELTDTTLPAAIRFEGDLNAGDGVTEAQALADLKALAQQNKVFRSYIGTGYYGTHVPPVILRNMLENPGWYTAYTPYQAEISQGRLEMLLNFQQTVMDLTGMPISNASLLDEATAAAEAMTLAKRSGKSKGNVFYVADNVHPQTLNVVQTRAEYFGFDVQVGDADQVPEGAFGVLVQYPGTHGQLLDLAPIAEKVHAQGGALIVATDLLASALVKPAGELGADIVVGSAQRLGVPMGFGGPHAAFLACQKGFERSMPGRVIGVSKDARGNTALRMAMQTREQHIRREKATSNICTAQALLANMAAAYAVYHGADGLRTIAERVHRLTGILARALTNAGLTPNETFFDTLTVQGDAATIRTRAEAKGINFRYTDDLISISLDETVTPADLSDVIEALTGEKTDVLALDAQAVDGIPDHLKRQSEFLTHPVFSSHRSEHGMLRYLKQLENRDYSLVHGMIPLGSCTMKLNATTEMIPVTWPEFGSMHPFAPTTQTQGYAALLGELERWLADITGYEAVSLQPNSGASGEYAGLLAIRKYQEANGQGHRNVCLIPASAHGTNPASAAMMGMQVVVVKTDANGNIDFDDLKAQAEKHSEHLSALMITYPSTHGVYEENVKEVCDLIHQHGGQVYLDGANMNAQVGLSKPGLIGSDVSHLNLHKTFAIPHGGGGPGMGPIGVKAHLAPYLPNHPVIPTSDSQTGAVSAAQYGSASILPISYLYIKLLGAHGLRKSTQVALLNANYIAKKLGGAYPILYKGRNDRVAHECIIDIRPLKQDSGITEEDIAKRLMDYGFHAPTMSFPVPGTLMIEPTESEPKAELDRFIDAMLQIRREIQEVQDGTMAAGDSPLKHAPHTQTDLIDAEWNRAYSRETAAYPSRYQKNWKFWPAVNRVDNVYGDRNFMCACPPIEEYVGA</sequence>
<dbReference type="NCBIfam" id="TIGR00461">
    <property type="entry name" value="gcvP"/>
    <property type="match status" value="1"/>
</dbReference>
<protein>
    <recommendedName>
        <fullName evidence="8">Glycine dehydrogenase (decarboxylating)</fullName>
        <ecNumber evidence="8">1.4.4.2</ecNumber>
    </recommendedName>
    <alternativeName>
        <fullName evidence="8">Glycine cleavage system P-protein</fullName>
    </alternativeName>
    <alternativeName>
        <fullName evidence="8">Glycine decarboxylase</fullName>
    </alternativeName>
    <alternativeName>
        <fullName evidence="8">Glycine dehydrogenase (aminomethyl-transferring)</fullName>
    </alternativeName>
</protein>
<feature type="domain" description="Glycine dehydrogenase C-terminal" evidence="11">
    <location>
        <begin position="767"/>
        <end position="888"/>
    </location>
</feature>
<evidence type="ECO:0000256" key="6">
    <source>
        <dbReference type="ARBA" id="ARBA00023002"/>
    </source>
</evidence>
<dbReference type="OrthoDB" id="9801272at2"/>
<evidence type="ECO:0000256" key="7">
    <source>
        <dbReference type="ARBA" id="ARBA00049026"/>
    </source>
</evidence>
<accession>A0A418V5B7</accession>
<comment type="cofactor">
    <cofactor evidence="1 8 9">
        <name>pyridoxal 5'-phosphate</name>
        <dbReference type="ChEBI" id="CHEBI:597326"/>
    </cofactor>
</comment>
<comment type="catalytic activity">
    <reaction evidence="7 8">
        <text>N(6)-[(R)-lipoyl]-L-lysyl-[glycine-cleavage complex H protein] + glycine + H(+) = N(6)-[(R)-S(8)-aminomethyldihydrolipoyl]-L-lysyl-[glycine-cleavage complex H protein] + CO2</text>
        <dbReference type="Rhea" id="RHEA:24304"/>
        <dbReference type="Rhea" id="RHEA-COMP:10494"/>
        <dbReference type="Rhea" id="RHEA-COMP:10495"/>
        <dbReference type="ChEBI" id="CHEBI:15378"/>
        <dbReference type="ChEBI" id="CHEBI:16526"/>
        <dbReference type="ChEBI" id="CHEBI:57305"/>
        <dbReference type="ChEBI" id="CHEBI:83099"/>
        <dbReference type="ChEBI" id="CHEBI:83143"/>
        <dbReference type="EC" id="1.4.4.2"/>
    </reaction>
</comment>
<dbReference type="EMBL" id="QYUJ01000014">
    <property type="protein sequence ID" value="RJF71303.1"/>
    <property type="molecule type" value="Genomic_DNA"/>
</dbReference>
<dbReference type="InterPro" id="IPR015421">
    <property type="entry name" value="PyrdxlP-dep_Trfase_major"/>
</dbReference>
<evidence type="ECO:0000259" key="11">
    <source>
        <dbReference type="Pfam" id="PF21478"/>
    </source>
</evidence>
<dbReference type="PANTHER" id="PTHR11773:SF1">
    <property type="entry name" value="GLYCINE DEHYDROGENASE (DECARBOXYLATING), MITOCHONDRIAL"/>
    <property type="match status" value="1"/>
</dbReference>
<evidence type="ECO:0000256" key="5">
    <source>
        <dbReference type="ARBA" id="ARBA00022898"/>
    </source>
</evidence>
<evidence type="ECO:0000256" key="8">
    <source>
        <dbReference type="HAMAP-Rule" id="MF_00711"/>
    </source>
</evidence>
<comment type="function">
    <text evidence="2 8">The glycine cleavage system catalyzes the degradation of glycine. The P protein binds the alpha-amino group of glycine through its pyridoxal phosphate cofactor; CO(2) is released and the remaining methylamine moiety is then transferred to the lipoamide cofactor of the H protein.</text>
</comment>
<dbReference type="Pfam" id="PF02347">
    <property type="entry name" value="GDC-P"/>
    <property type="match status" value="2"/>
</dbReference>
<dbReference type="GO" id="GO:0019464">
    <property type="term" value="P:glycine decarboxylation via glycine cleavage system"/>
    <property type="evidence" value="ECO:0007669"/>
    <property type="project" value="UniProtKB-UniRule"/>
</dbReference>
<dbReference type="Gene3D" id="3.90.1150.10">
    <property type="entry name" value="Aspartate Aminotransferase, domain 1"/>
    <property type="match status" value="1"/>
</dbReference>
<dbReference type="InterPro" id="IPR020581">
    <property type="entry name" value="GDC_P"/>
</dbReference>
<keyword evidence="5 8" id="KW-0663">Pyridoxal phosphate</keyword>
<dbReference type="Pfam" id="PF21478">
    <property type="entry name" value="GcvP2_C"/>
    <property type="match status" value="1"/>
</dbReference>
<dbReference type="CDD" id="cd00613">
    <property type="entry name" value="GDC-P"/>
    <property type="match status" value="2"/>
</dbReference>
<dbReference type="InterPro" id="IPR049315">
    <property type="entry name" value="GDC-P_N"/>
</dbReference>
<dbReference type="EC" id="1.4.4.2" evidence="8"/>
<dbReference type="HAMAP" id="MF_00711">
    <property type="entry name" value="GcvP"/>
    <property type="match status" value="1"/>
</dbReference>
<keyword evidence="13" id="KW-1185">Reference proteome</keyword>
<evidence type="ECO:0000256" key="2">
    <source>
        <dbReference type="ARBA" id="ARBA00003788"/>
    </source>
</evidence>
<dbReference type="InterPro" id="IPR003437">
    <property type="entry name" value="GcvP"/>
</dbReference>
<dbReference type="NCBIfam" id="NF003346">
    <property type="entry name" value="PRK04366.1"/>
    <property type="match status" value="1"/>
</dbReference>
<dbReference type="GO" id="GO:0030170">
    <property type="term" value="F:pyridoxal phosphate binding"/>
    <property type="evidence" value="ECO:0007669"/>
    <property type="project" value="TreeGrafter"/>
</dbReference>
<evidence type="ECO:0000313" key="13">
    <source>
        <dbReference type="Proteomes" id="UP000286287"/>
    </source>
</evidence>
<gene>
    <name evidence="8 12" type="primary">gcvP</name>
    <name evidence="12" type="ORF">D3875_06670</name>
</gene>
<reference evidence="12 13" key="1">
    <citation type="submission" date="2018-09" db="EMBL/GenBank/DDBJ databases">
        <authorList>
            <person name="Zhu H."/>
        </authorList>
    </citation>
    <scope>NUCLEOTIDE SEQUENCE [LARGE SCALE GENOMIC DNA]</scope>
    <source>
        <strain evidence="12 13">K2S05-167</strain>
    </source>
</reference>
<comment type="similarity">
    <text evidence="3 8">Belongs to the GcvP family.</text>
</comment>
<dbReference type="InterPro" id="IPR015422">
    <property type="entry name" value="PyrdxlP-dep_Trfase_small"/>
</dbReference>
<proteinExistence type="inferred from homology"/>
<evidence type="ECO:0000256" key="1">
    <source>
        <dbReference type="ARBA" id="ARBA00001933"/>
    </source>
</evidence>
<evidence type="ECO:0000256" key="9">
    <source>
        <dbReference type="PIRSR" id="PIRSR603437-50"/>
    </source>
</evidence>
<organism evidence="12 13">
    <name type="scientific">Deinococcus cavernae</name>
    <dbReference type="NCBI Taxonomy" id="2320857"/>
    <lineage>
        <taxon>Bacteria</taxon>
        <taxon>Thermotogati</taxon>
        <taxon>Deinococcota</taxon>
        <taxon>Deinococci</taxon>
        <taxon>Deinococcales</taxon>
        <taxon>Deinococcaceae</taxon>
        <taxon>Deinococcus</taxon>
    </lineage>
</organism>
<evidence type="ECO:0000256" key="4">
    <source>
        <dbReference type="ARBA" id="ARBA00011690"/>
    </source>
</evidence>
<dbReference type="RefSeq" id="WP_119762345.1">
    <property type="nucleotide sequence ID" value="NZ_QYUJ01000014.1"/>
</dbReference>
<dbReference type="PANTHER" id="PTHR11773">
    <property type="entry name" value="GLYCINE DEHYDROGENASE, DECARBOXYLATING"/>
    <property type="match status" value="1"/>
</dbReference>
<dbReference type="GO" id="GO:0004375">
    <property type="term" value="F:glycine dehydrogenase (decarboxylating) activity"/>
    <property type="evidence" value="ECO:0007669"/>
    <property type="project" value="UniProtKB-EC"/>
</dbReference>
<dbReference type="FunFam" id="3.40.640.10:FF:000005">
    <property type="entry name" value="Glycine dehydrogenase (decarboxylating), mitochondrial"/>
    <property type="match status" value="1"/>
</dbReference>
<evidence type="ECO:0000259" key="10">
    <source>
        <dbReference type="Pfam" id="PF02347"/>
    </source>
</evidence>
<dbReference type="AlphaFoldDB" id="A0A418V5B7"/>
<dbReference type="Proteomes" id="UP000286287">
    <property type="component" value="Unassembled WGS sequence"/>
</dbReference>
<dbReference type="FunFam" id="3.40.640.10:FF:000007">
    <property type="entry name" value="glycine dehydrogenase (Decarboxylating), mitochondrial"/>
    <property type="match status" value="1"/>
</dbReference>
<feature type="modified residue" description="N6-(pyridoxal phosphate)lysine" evidence="8 9">
    <location>
        <position position="696"/>
    </location>
</feature>
<dbReference type="GO" id="GO:0005829">
    <property type="term" value="C:cytosol"/>
    <property type="evidence" value="ECO:0007669"/>
    <property type="project" value="TreeGrafter"/>
</dbReference>
<comment type="subunit">
    <text evidence="4 8">The glycine cleavage system is composed of four proteins: P, T, L and H.</text>
</comment>
<evidence type="ECO:0000256" key="3">
    <source>
        <dbReference type="ARBA" id="ARBA00010756"/>
    </source>
</evidence>
<comment type="caution">
    <text evidence="12">The sequence shown here is derived from an EMBL/GenBank/DDBJ whole genome shotgun (WGS) entry which is preliminary data.</text>
</comment>
<dbReference type="SUPFAM" id="SSF53383">
    <property type="entry name" value="PLP-dependent transferases"/>
    <property type="match status" value="2"/>
</dbReference>
<dbReference type="InterPro" id="IPR049316">
    <property type="entry name" value="GDC-P_C"/>
</dbReference>
<evidence type="ECO:0000313" key="12">
    <source>
        <dbReference type="EMBL" id="RJF71303.1"/>
    </source>
</evidence>
<name>A0A418V5B7_9DEIO</name>
<dbReference type="Gene3D" id="3.40.640.10">
    <property type="entry name" value="Type I PLP-dependent aspartate aminotransferase-like (Major domain)"/>
    <property type="match status" value="2"/>
</dbReference>
<feature type="domain" description="Glycine cleavage system P-protein N-terminal" evidence="10">
    <location>
        <begin position="443"/>
        <end position="732"/>
    </location>
</feature>